<dbReference type="EMBL" id="JBICBT010000556">
    <property type="protein sequence ID" value="KAL3109792.1"/>
    <property type="molecule type" value="Genomic_DNA"/>
</dbReference>
<dbReference type="AlphaFoldDB" id="A0ABD2L3J8"/>
<sequence length="1008" mass="116187">MALLCVAEADCIVPIGQTKDCFGKVAPNLTCHRHDQSLFNTLRYNMEYRQQIQDASFLPHLNHYHPRWSTEVQQFFGVERYQLFKGTDDEWLKRLAFRLKMNDSCTIHGKKFDCSFAWLLERYKLSDKFAITENIEVDELNSICNFERHVFDFSQMVDGSVRRLETYAWKVFLLAHVLLEYDTVVWVDTTIIFDNFNLTAILTSMNEGRIGPVQMPLDAWHGTNIATHPGMYEYLPLFSNFEAKKGNELTNDPPQFESGLLIIHKSEQTRQLMKCQLANFKENKYLKCSSLNVLPLPFFMALLCAAEADCMVPIGQTIHCLYVPNMPISPPNATCHRQEQSLMTILVYDLEFRRQIENSLFLPHQNPQHPRWTNRYSKTNRLQTFAGPSDEWVKKLSSDQSDGFKEVPFRPLAHCHANNGSNETTLNHYGIEFRLTREGGNCDDGLLICYPALLQNGNHWNMNSNFKNRKKFIINAQLSNSIEKECAQKMPKDAGKNGTTLWRGLKVRTMPTQKDDGRSFIFETSFASEKYNFLDAEQRQFSVFFYLNQTAGPFTRISLVENDIDARAMQNDFLRANGPSFLSDFAGLWLLGLDMLPMAHQKEQKQQLKMTLFTSRSRNCSMDAWFIQSTDSVRPPKMPHVDRFDLFPPKYVDLTFSAKFTNTKEQLISIKALTDVNIKNVTVGLLNAKMDGVTKTEVSFKIGTDSDFEVALPGLSQLITNKGVRLARGSYVLNLDIVVVKRCFMVRLNGAQFGGLSCPTGDPLPWEAINRIKVQGQMLLLGKPIVKQMEQTDDQIGCEKNSKCASGIAAESDECDGEKMAYTFKMNDSRIIRGKKFNCSFKRHLERYKLSDKFPIEQKIEMNETNSVCNLEWRSFDFSQLVEGRIRELRSFAWKFFVWAEVLLEYDTVVWLDTSVVFQKNNFKMFFEPMEKGKIGTVQIPSFALHSMLMSTHPGMFEFLPMYTNFEPNRTYELIGTYAPVSKIDPPQFETNFVIMHKSEQTRQAMKW</sequence>
<comment type="caution">
    <text evidence="1">The sequence shown here is derived from an EMBL/GenBank/DDBJ whole genome shotgun (WGS) entry which is preliminary data.</text>
</comment>
<dbReference type="PANTHER" id="PTHR31389:SF4">
    <property type="entry name" value="LD39211P"/>
    <property type="match status" value="1"/>
</dbReference>
<evidence type="ECO:0008006" key="3">
    <source>
        <dbReference type="Google" id="ProtNLM"/>
    </source>
</evidence>
<dbReference type="Proteomes" id="UP001620626">
    <property type="component" value="Unassembled WGS sequence"/>
</dbReference>
<accession>A0ABD2L3J8</accession>
<gene>
    <name evidence="1" type="ORF">niasHT_013009</name>
</gene>
<evidence type="ECO:0000313" key="1">
    <source>
        <dbReference type="EMBL" id="KAL3109792.1"/>
    </source>
</evidence>
<reference evidence="1 2" key="1">
    <citation type="submission" date="2024-10" db="EMBL/GenBank/DDBJ databases">
        <authorList>
            <person name="Kim D."/>
        </authorList>
    </citation>
    <scope>NUCLEOTIDE SEQUENCE [LARGE SCALE GENOMIC DNA]</scope>
    <source>
        <strain evidence="1">BH-2024</strain>
    </source>
</reference>
<dbReference type="PANTHER" id="PTHR31389">
    <property type="entry name" value="LD39211P"/>
    <property type="match status" value="1"/>
</dbReference>
<name>A0ABD2L3J8_9BILA</name>
<evidence type="ECO:0000313" key="2">
    <source>
        <dbReference type="Proteomes" id="UP001620626"/>
    </source>
</evidence>
<organism evidence="1 2">
    <name type="scientific">Heterodera trifolii</name>
    <dbReference type="NCBI Taxonomy" id="157864"/>
    <lineage>
        <taxon>Eukaryota</taxon>
        <taxon>Metazoa</taxon>
        <taxon>Ecdysozoa</taxon>
        <taxon>Nematoda</taxon>
        <taxon>Chromadorea</taxon>
        <taxon>Rhabditida</taxon>
        <taxon>Tylenchina</taxon>
        <taxon>Tylenchomorpha</taxon>
        <taxon>Tylenchoidea</taxon>
        <taxon>Heteroderidae</taxon>
        <taxon>Heteroderinae</taxon>
        <taxon>Heterodera</taxon>
    </lineage>
</organism>
<proteinExistence type="predicted"/>
<keyword evidence="2" id="KW-1185">Reference proteome</keyword>
<protein>
    <recommendedName>
        <fullName evidence="3">Nucleotide-diphospho-sugar transferase domain-containing protein</fullName>
    </recommendedName>
</protein>